<keyword evidence="1" id="KW-0238">DNA-binding</keyword>
<name>A0ABY6CUW4_9BACT</name>
<dbReference type="SUPFAM" id="SSF46785">
    <property type="entry name" value="Winged helix' DNA-binding domain"/>
    <property type="match status" value="1"/>
</dbReference>
<protein>
    <submittedName>
        <fullName evidence="1">DNA-binding protein</fullName>
    </submittedName>
</protein>
<keyword evidence="2" id="KW-1185">Reference proteome</keyword>
<dbReference type="GO" id="GO:0003677">
    <property type="term" value="F:DNA binding"/>
    <property type="evidence" value="ECO:0007669"/>
    <property type="project" value="UniProtKB-KW"/>
</dbReference>
<evidence type="ECO:0000313" key="2">
    <source>
        <dbReference type="Proteomes" id="UP001065174"/>
    </source>
</evidence>
<dbReference type="Proteomes" id="UP001065174">
    <property type="component" value="Chromosome"/>
</dbReference>
<proteinExistence type="predicted"/>
<dbReference type="RefSeq" id="WP_262309462.1">
    <property type="nucleotide sequence ID" value="NZ_CP106679.1"/>
</dbReference>
<reference evidence="1" key="1">
    <citation type="submission" date="2022-09" db="EMBL/GenBank/DDBJ databases">
        <title>Comparative genomics and taxonomic characterization of three novel marine species of genus Reichenbachiella exhibiting antioxidant and polysaccharide degradation activities.</title>
        <authorList>
            <person name="Muhammad N."/>
            <person name="Lee Y.-J."/>
            <person name="Ko J."/>
            <person name="Kim S.-G."/>
        </authorList>
    </citation>
    <scope>NUCLEOTIDE SEQUENCE</scope>
    <source>
        <strain evidence="1">BKB1-1</strain>
    </source>
</reference>
<dbReference type="EMBL" id="CP106679">
    <property type="protein sequence ID" value="UXP32025.1"/>
    <property type="molecule type" value="Genomic_DNA"/>
</dbReference>
<accession>A0ABY6CUW4</accession>
<gene>
    <name evidence="1" type="ORF">N6H18_16910</name>
</gene>
<sequence>MNFIKQIENLQLINKLILQERTGSPDELANRLGVSRSKLYEMIDMMKVWGLNVVYDRTARSFRFERQEALEIEFSLRVLREDESEKLYGGRQVFPSVLFSGRSGITLGLC</sequence>
<dbReference type="InterPro" id="IPR036390">
    <property type="entry name" value="WH_DNA-bd_sf"/>
</dbReference>
<organism evidence="1 2">
    <name type="scientific">Reichenbachiella agarivorans</name>
    <dbReference type="NCBI Taxonomy" id="2979464"/>
    <lineage>
        <taxon>Bacteria</taxon>
        <taxon>Pseudomonadati</taxon>
        <taxon>Bacteroidota</taxon>
        <taxon>Cytophagia</taxon>
        <taxon>Cytophagales</taxon>
        <taxon>Reichenbachiellaceae</taxon>
        <taxon>Reichenbachiella</taxon>
    </lineage>
</organism>
<evidence type="ECO:0000313" key="1">
    <source>
        <dbReference type="EMBL" id="UXP32025.1"/>
    </source>
</evidence>